<evidence type="ECO:0000313" key="17">
    <source>
        <dbReference type="Proteomes" id="UP001071230"/>
    </source>
</evidence>
<dbReference type="InterPro" id="IPR020810">
    <property type="entry name" value="Enolase_C"/>
</dbReference>
<evidence type="ECO:0000256" key="6">
    <source>
        <dbReference type="ARBA" id="ARBA00022723"/>
    </source>
</evidence>
<feature type="domain" description="Enolase C-terminal TIM barrel" evidence="13">
    <location>
        <begin position="139"/>
        <end position="422"/>
    </location>
</feature>
<keyword evidence="9 11" id="KW-0456">Lyase</keyword>
<dbReference type="EMBL" id="CDGJ01000070">
    <property type="protein sequence ID" value="CEJ07925.1"/>
    <property type="molecule type" value="Genomic_DNA"/>
</dbReference>
<dbReference type="Proteomes" id="UP000836597">
    <property type="component" value="Chromosome"/>
</dbReference>
<dbReference type="GO" id="GO:0006096">
    <property type="term" value="P:glycolytic process"/>
    <property type="evidence" value="ECO:0007669"/>
    <property type="project" value="UniProtKB-UniRule"/>
</dbReference>
<reference evidence="16" key="1">
    <citation type="submission" date="2014-11" db="EMBL/GenBank/DDBJ databases">
        <authorList>
            <person name="Hornung B.V."/>
        </authorList>
    </citation>
    <scope>NUCLEOTIDE SEQUENCE</scope>
    <source>
        <strain evidence="16">INE</strain>
    </source>
</reference>
<evidence type="ECO:0000256" key="4">
    <source>
        <dbReference type="ARBA" id="ARBA00017068"/>
    </source>
</evidence>
<feature type="binding site" evidence="11 12">
    <location>
        <position position="283"/>
    </location>
    <ligand>
        <name>Mg(2+)</name>
        <dbReference type="ChEBI" id="CHEBI:18420"/>
    </ligand>
</feature>
<dbReference type="PANTHER" id="PTHR11902:SF1">
    <property type="entry name" value="ENOLASE"/>
    <property type="match status" value="1"/>
</dbReference>
<sequence>MSRIKNVVPRQIFDTKGRPMLEVDIVTDNGAMGRGSSPTGTSVGKHEAVVLRDMDISSFGGLGVSRAIKNIQEIVAPAIIGMDVNEQELIDNTIIALDGTKNKARLGGNTIYSTSIAVARAAACSNNLPLYRYLAKGKEVTIPVPTFNMINGGSYGASRLDFQEFMIVPWKAQTFREAMQIAVEVFYILPDIIRKKGGLVNTGNYSGYGAPVQDPAAVLDILSTAAEAAGYLDKIVFALDCAASEIYDETRNKYRFMEQFVTREDIINVIKELSKKYPLLFVEDILQEDDFAGFALATEQLYPTLVVGDDLFTTNIERVKTGIKMHAGNGIILKPNQVGSLTEALVTKVYASERGFTVIPSGRAGGAVDDPIREIAVGIKAPLVKVGAPRSGERINSMNQLLRIEETLTGPRTLADIGAIIAEFRLD</sequence>
<comment type="similarity">
    <text evidence="2 11">Belongs to the enolase family.</text>
</comment>
<dbReference type="SMART" id="SM01192">
    <property type="entry name" value="Enolase_C"/>
    <property type="match status" value="1"/>
</dbReference>
<dbReference type="Pfam" id="PF03952">
    <property type="entry name" value="Enolase_N"/>
    <property type="match status" value="1"/>
</dbReference>
<gene>
    <name evidence="11" type="primary">eno</name>
    <name evidence="15" type="ORF">DEACI_1534</name>
    <name evidence="16" type="ORF">DEACI_2397</name>
</gene>
<feature type="binding site" evidence="11 12">
    <location>
        <position position="309"/>
    </location>
    <ligand>
        <name>Mg(2+)</name>
        <dbReference type="ChEBI" id="CHEBI:18420"/>
    </ligand>
</feature>
<evidence type="ECO:0000259" key="13">
    <source>
        <dbReference type="SMART" id="SM01192"/>
    </source>
</evidence>
<dbReference type="GO" id="GO:0004634">
    <property type="term" value="F:phosphopyruvate hydratase activity"/>
    <property type="evidence" value="ECO:0007669"/>
    <property type="project" value="UniProtKB-UniRule"/>
</dbReference>
<dbReference type="Pfam" id="PF00113">
    <property type="entry name" value="Enolase_C"/>
    <property type="match status" value="1"/>
</dbReference>
<evidence type="ECO:0000256" key="5">
    <source>
        <dbReference type="ARBA" id="ARBA00022525"/>
    </source>
</evidence>
<dbReference type="KEGG" id="aacx:DEACI_1534"/>
<evidence type="ECO:0000313" key="16">
    <source>
        <dbReference type="EMBL" id="CEJ07925.1"/>
    </source>
</evidence>
<organism evidence="15">
    <name type="scientific">Acididesulfobacillus acetoxydans</name>
    <dbReference type="NCBI Taxonomy" id="1561005"/>
    <lineage>
        <taxon>Bacteria</taxon>
        <taxon>Bacillati</taxon>
        <taxon>Bacillota</taxon>
        <taxon>Clostridia</taxon>
        <taxon>Eubacteriales</taxon>
        <taxon>Peptococcaceae</taxon>
        <taxon>Acididesulfobacillus</taxon>
    </lineage>
</organism>
<feature type="binding site" evidence="11">
    <location>
        <position position="163"/>
    </location>
    <ligand>
        <name>(2R)-2-phosphoglycerate</name>
        <dbReference type="ChEBI" id="CHEBI:58289"/>
    </ligand>
</feature>
<keyword evidence="17" id="KW-1185">Reference proteome</keyword>
<accession>A0A8S0WXD0</accession>
<evidence type="ECO:0000259" key="14">
    <source>
        <dbReference type="SMART" id="SM01193"/>
    </source>
</evidence>
<dbReference type="Proteomes" id="UP001071230">
    <property type="component" value="Unassembled WGS sequence"/>
</dbReference>
<comment type="catalytic activity">
    <reaction evidence="10">
        <text>(2R)-2-phosphoglycerate = phosphoenolpyruvate + H2O</text>
        <dbReference type="Rhea" id="RHEA:10164"/>
        <dbReference type="ChEBI" id="CHEBI:15377"/>
        <dbReference type="ChEBI" id="CHEBI:58289"/>
        <dbReference type="ChEBI" id="CHEBI:58702"/>
        <dbReference type="EC" id="4.2.1.11"/>
    </reaction>
    <physiologicalReaction direction="left-to-right" evidence="10">
        <dbReference type="Rhea" id="RHEA:10165"/>
    </physiologicalReaction>
</comment>
<feature type="binding site" evidence="11 12">
    <location>
        <position position="240"/>
    </location>
    <ligand>
        <name>Mg(2+)</name>
        <dbReference type="ChEBI" id="CHEBI:18420"/>
    </ligand>
</feature>
<feature type="active site" description="Proton acceptor" evidence="11">
    <location>
        <position position="334"/>
    </location>
</feature>
<feature type="binding site" evidence="11">
    <location>
        <position position="385"/>
    </location>
    <ligand>
        <name>(2R)-2-phosphoglycerate</name>
        <dbReference type="ChEBI" id="CHEBI:58289"/>
    </ligand>
</feature>
<comment type="function">
    <text evidence="11">Catalyzes the reversible conversion of 2-phosphoglycerate (2-PG) into phosphoenolpyruvate (PEP). It is essential for the degradation of carbohydrates via glycolysis.</text>
</comment>
<comment type="cofactor">
    <cofactor evidence="11">
        <name>Mg(2+)</name>
        <dbReference type="ChEBI" id="CHEBI:18420"/>
    </cofactor>
    <text evidence="11">Binds a second Mg(2+) ion via substrate during catalysis.</text>
</comment>
<dbReference type="SUPFAM" id="SSF51604">
    <property type="entry name" value="Enolase C-terminal domain-like"/>
    <property type="match status" value="1"/>
</dbReference>
<keyword evidence="11" id="KW-0963">Cytoplasm</keyword>
<dbReference type="InterPro" id="IPR020811">
    <property type="entry name" value="Enolase_N"/>
</dbReference>
<dbReference type="PIRSF" id="PIRSF001400">
    <property type="entry name" value="Enolase"/>
    <property type="match status" value="1"/>
</dbReference>
<dbReference type="PANTHER" id="PTHR11902">
    <property type="entry name" value="ENOLASE"/>
    <property type="match status" value="1"/>
</dbReference>
<dbReference type="InterPro" id="IPR036849">
    <property type="entry name" value="Enolase-like_C_sf"/>
</dbReference>
<dbReference type="SMART" id="SM01193">
    <property type="entry name" value="Enolase_N"/>
    <property type="match status" value="1"/>
</dbReference>
<dbReference type="GO" id="GO:0009986">
    <property type="term" value="C:cell surface"/>
    <property type="evidence" value="ECO:0007669"/>
    <property type="project" value="UniProtKB-SubCell"/>
</dbReference>
<comment type="caution">
    <text evidence="11">Lacks conserved residue(s) required for the propagation of feature annotation.</text>
</comment>
<comment type="cofactor">
    <cofactor evidence="12">
        <name>Mg(2+)</name>
        <dbReference type="ChEBI" id="CHEBI:18420"/>
    </cofactor>
    <text evidence="12">Mg(2+) is required for catalysis and for stabilizing the dimer.</text>
</comment>
<feature type="binding site" evidence="11">
    <location>
        <position position="334"/>
    </location>
    <ligand>
        <name>(2R)-2-phosphoglycerate</name>
        <dbReference type="ChEBI" id="CHEBI:58289"/>
    </ligand>
</feature>
<dbReference type="InterPro" id="IPR000941">
    <property type="entry name" value="Enolase"/>
</dbReference>
<evidence type="ECO:0000256" key="12">
    <source>
        <dbReference type="PIRSR" id="PIRSR001400-3"/>
    </source>
</evidence>
<evidence type="ECO:0000256" key="9">
    <source>
        <dbReference type="ARBA" id="ARBA00023239"/>
    </source>
</evidence>
<evidence type="ECO:0000256" key="8">
    <source>
        <dbReference type="ARBA" id="ARBA00023152"/>
    </source>
</evidence>
<dbReference type="PRINTS" id="PR00148">
    <property type="entry name" value="ENOLASE"/>
</dbReference>
<dbReference type="EC" id="4.2.1.11" evidence="3 11"/>
<keyword evidence="8 11" id="KW-0324">Glycolysis</keyword>
<dbReference type="Gene3D" id="3.30.390.10">
    <property type="entry name" value="Enolase-like, N-terminal domain"/>
    <property type="match status" value="1"/>
</dbReference>
<dbReference type="AlphaFoldDB" id="A0A8S0WXD0"/>
<dbReference type="InterPro" id="IPR029017">
    <property type="entry name" value="Enolase-like_N"/>
</dbReference>
<dbReference type="SUPFAM" id="SSF54826">
    <property type="entry name" value="Enolase N-terminal domain-like"/>
    <property type="match status" value="1"/>
</dbReference>
<evidence type="ECO:0000256" key="2">
    <source>
        <dbReference type="ARBA" id="ARBA00009604"/>
    </source>
</evidence>
<dbReference type="InterPro" id="IPR020809">
    <property type="entry name" value="Enolase_CS"/>
</dbReference>
<keyword evidence="7 11" id="KW-0460">Magnesium</keyword>
<dbReference type="EMBL" id="LR746496">
    <property type="protein sequence ID" value="CAA7600881.1"/>
    <property type="molecule type" value="Genomic_DNA"/>
</dbReference>
<dbReference type="Gene3D" id="3.20.20.120">
    <property type="entry name" value="Enolase-like C-terminal domain"/>
    <property type="match status" value="1"/>
</dbReference>
<evidence type="ECO:0000256" key="7">
    <source>
        <dbReference type="ARBA" id="ARBA00022842"/>
    </source>
</evidence>
<dbReference type="GO" id="GO:0000287">
    <property type="term" value="F:magnesium ion binding"/>
    <property type="evidence" value="ECO:0007669"/>
    <property type="project" value="UniProtKB-UniRule"/>
</dbReference>
<dbReference type="RefSeq" id="WP_240984474.1">
    <property type="nucleotide sequence ID" value="NZ_CDGJ01000070.1"/>
</dbReference>
<dbReference type="GO" id="GO:0005576">
    <property type="term" value="C:extracellular region"/>
    <property type="evidence" value="ECO:0007669"/>
    <property type="project" value="UniProtKB-SubCell"/>
</dbReference>
<evidence type="ECO:0000256" key="3">
    <source>
        <dbReference type="ARBA" id="ARBA00012058"/>
    </source>
</evidence>
<proteinExistence type="inferred from homology"/>
<keyword evidence="6 11" id="KW-0479">Metal-binding</keyword>
<comment type="pathway">
    <text evidence="1 11">Carbohydrate degradation; glycolysis; pyruvate from D-glyceraldehyde 3-phosphate: step 4/5.</text>
</comment>
<evidence type="ECO:0000256" key="1">
    <source>
        <dbReference type="ARBA" id="ARBA00005031"/>
    </source>
</evidence>
<name>A0A8S0WXD0_9FIRM</name>
<dbReference type="HAMAP" id="MF_00318">
    <property type="entry name" value="Enolase"/>
    <property type="match status" value="1"/>
</dbReference>
<protein>
    <recommendedName>
        <fullName evidence="4 11">Enolase</fullName>
        <ecNumber evidence="3 11">4.2.1.11</ecNumber>
    </recommendedName>
    <alternativeName>
        <fullName evidence="11">2-phospho-D-glycerate hydro-lyase</fullName>
    </alternativeName>
    <alternativeName>
        <fullName evidence="11">2-phosphoglycerate dehydratase</fullName>
    </alternativeName>
</protein>
<reference evidence="15" key="2">
    <citation type="submission" date="2020-01" db="EMBL/GenBank/DDBJ databases">
        <authorList>
            <person name="Hornung B."/>
        </authorList>
    </citation>
    <scope>NUCLEOTIDE SEQUENCE</scope>
    <source>
        <strain evidence="15">PacBioINE</strain>
    </source>
</reference>
<dbReference type="SFLD" id="SFLDS00001">
    <property type="entry name" value="Enolase"/>
    <property type="match status" value="1"/>
</dbReference>
<evidence type="ECO:0000256" key="10">
    <source>
        <dbReference type="ARBA" id="ARBA00048951"/>
    </source>
</evidence>
<evidence type="ECO:0000256" key="11">
    <source>
        <dbReference type="HAMAP-Rule" id="MF_00318"/>
    </source>
</evidence>
<feature type="binding site" evidence="11">
    <location>
        <position position="363"/>
    </location>
    <ligand>
        <name>(2R)-2-phosphoglycerate</name>
        <dbReference type="ChEBI" id="CHEBI:58289"/>
    </ligand>
</feature>
<dbReference type="GO" id="GO:0000015">
    <property type="term" value="C:phosphopyruvate hydratase complex"/>
    <property type="evidence" value="ECO:0007669"/>
    <property type="project" value="InterPro"/>
</dbReference>
<feature type="domain" description="Enolase N-terminal" evidence="14">
    <location>
        <begin position="4"/>
        <end position="134"/>
    </location>
</feature>
<keyword evidence="5 11" id="KW-0964">Secreted</keyword>
<comment type="subcellular location">
    <subcellularLocation>
        <location evidence="11">Cytoplasm</location>
    </subcellularLocation>
    <subcellularLocation>
        <location evidence="11">Secreted</location>
    </subcellularLocation>
    <subcellularLocation>
        <location evidence="11">Cell surface</location>
    </subcellularLocation>
    <text evidence="11">Fractions of enolase are present in both the cytoplasm and on the cell surface.</text>
</comment>
<dbReference type="CDD" id="cd03313">
    <property type="entry name" value="enolase"/>
    <property type="match status" value="1"/>
</dbReference>
<dbReference type="PROSITE" id="PS00164">
    <property type="entry name" value="ENOLASE"/>
    <property type="match status" value="1"/>
</dbReference>
<evidence type="ECO:0000313" key="15">
    <source>
        <dbReference type="EMBL" id="CAA7600881.1"/>
    </source>
</evidence>